<dbReference type="PIRSF" id="PIRSF036551">
    <property type="entry name" value="Chitosanase"/>
    <property type="match status" value="1"/>
</dbReference>
<feature type="signal peptide" evidence="1">
    <location>
        <begin position="1"/>
        <end position="22"/>
    </location>
</feature>
<comment type="caution">
    <text evidence="2">The sequence shown here is derived from an EMBL/GenBank/DDBJ whole genome shotgun (WGS) entry which is preliminary data.</text>
</comment>
<keyword evidence="1" id="KW-0732">Signal</keyword>
<protein>
    <submittedName>
        <fullName evidence="2">Chitosanase</fullName>
    </submittedName>
</protein>
<dbReference type="PROSITE" id="PS60000">
    <property type="entry name" value="CHITOSANASE_46_80"/>
    <property type="match status" value="1"/>
</dbReference>
<proteinExistence type="predicted"/>
<evidence type="ECO:0000313" key="3">
    <source>
        <dbReference type="Proteomes" id="UP000686327"/>
    </source>
</evidence>
<evidence type="ECO:0000313" key="2">
    <source>
        <dbReference type="EMBL" id="MBU4683662.1"/>
    </source>
</evidence>
<sequence>MCPRIYGVALLLGISLSGAAGAEDLLSPAKREIAMQLVSSAENSSLDWRKQYAYIEDIDDGRGYTAGLIGFTSANGDMLDVVERYTSFVPSNRLAEYLPALRKLAENNDDSHEGLEPDFTQNWKAAAEDEQFRAAQDRVLDEQYLAPAVKQAKADGLGILGQFIYYDALVMHGPGNQREAFGGIRSAALRSTMPPAEGGNEKAWLSAFLDERVKIMREEKAHEETSRVNLEQRRFLEEGNYSLSPPLRWRTNDEDFVIER</sequence>
<dbReference type="CDD" id="cd00978">
    <property type="entry name" value="chitosanase_GH46"/>
    <property type="match status" value="1"/>
</dbReference>
<accession>A0ABS6DKB4</accession>
<dbReference type="Proteomes" id="UP000686327">
    <property type="component" value="Unassembled WGS sequence"/>
</dbReference>
<reference evidence="3" key="1">
    <citation type="submission" date="2023-07" db="EMBL/GenBank/DDBJ databases">
        <title>Cedecea davisae an AmpC producer and its therapeutic implications.</title>
        <authorList>
            <person name="Notter J."/>
        </authorList>
    </citation>
    <scope>NUCLEOTIDE SEQUENCE [LARGE SCALE GENOMIC DNA]</scope>
    <source>
        <strain evidence="3">1</strain>
    </source>
</reference>
<organism evidence="2 3">
    <name type="scientific">Cedecea davisae</name>
    <dbReference type="NCBI Taxonomy" id="158484"/>
    <lineage>
        <taxon>Bacteria</taxon>
        <taxon>Pseudomonadati</taxon>
        <taxon>Pseudomonadota</taxon>
        <taxon>Gammaproteobacteria</taxon>
        <taxon>Enterobacterales</taxon>
        <taxon>Enterobacteriaceae</taxon>
        <taxon>Cedecea</taxon>
    </lineage>
</organism>
<dbReference type="EMBL" id="JAGRYU010000030">
    <property type="protein sequence ID" value="MBU4683662.1"/>
    <property type="molecule type" value="Genomic_DNA"/>
</dbReference>
<feature type="chain" id="PRO_5047330509" evidence="1">
    <location>
        <begin position="23"/>
        <end position="260"/>
    </location>
</feature>
<name>A0ABS6DKB4_9ENTR</name>
<dbReference type="InterPro" id="IPR000400">
    <property type="entry name" value="Glyco_hydro_46"/>
</dbReference>
<keyword evidence="3" id="KW-1185">Reference proteome</keyword>
<dbReference type="Pfam" id="PF01374">
    <property type="entry name" value="Glyco_hydro_46"/>
    <property type="match status" value="1"/>
</dbReference>
<gene>
    <name evidence="2" type="ORF">KC222_16770</name>
</gene>
<dbReference type="RefSeq" id="WP_216376617.1">
    <property type="nucleotide sequence ID" value="NZ_JAGRYT010000003.1"/>
</dbReference>
<evidence type="ECO:0000256" key="1">
    <source>
        <dbReference type="SAM" id="SignalP"/>
    </source>
</evidence>